<evidence type="ECO:0000259" key="11">
    <source>
        <dbReference type="Pfam" id="PF12323"/>
    </source>
</evidence>
<evidence type="ECO:0000256" key="8">
    <source>
        <dbReference type="SAM" id="Coils"/>
    </source>
</evidence>
<comment type="caution">
    <text evidence="12">The sequence shown here is derived from an EMBL/GenBank/DDBJ whole genome shotgun (WGS) entry which is preliminary data.</text>
</comment>
<dbReference type="GO" id="GO:0006310">
    <property type="term" value="P:DNA recombination"/>
    <property type="evidence" value="ECO:0007669"/>
    <property type="project" value="UniProtKB-KW"/>
</dbReference>
<feature type="domain" description="Probable transposase IS891/IS1136/IS1341" evidence="9">
    <location>
        <begin position="168"/>
        <end position="288"/>
    </location>
</feature>
<evidence type="ECO:0000256" key="7">
    <source>
        <dbReference type="ARBA" id="ARBA00023172"/>
    </source>
</evidence>
<protein>
    <submittedName>
        <fullName evidence="12">Transposase</fullName>
    </submittedName>
</protein>
<evidence type="ECO:0000313" key="12">
    <source>
        <dbReference type="EMBL" id="MDL5042186.1"/>
    </source>
</evidence>
<dbReference type="InterPro" id="IPR021027">
    <property type="entry name" value="Transposase_put_HTH"/>
</dbReference>
<evidence type="ECO:0000256" key="1">
    <source>
        <dbReference type="ARBA" id="ARBA00008761"/>
    </source>
</evidence>
<evidence type="ECO:0000256" key="6">
    <source>
        <dbReference type="ARBA" id="ARBA00023125"/>
    </source>
</evidence>
<gene>
    <name evidence="12" type="ORF">QN341_14345</name>
</gene>
<dbReference type="PANTHER" id="PTHR30405:SF25">
    <property type="entry name" value="RNA-GUIDED DNA ENDONUCLEASE INSQ-RELATED"/>
    <property type="match status" value="1"/>
</dbReference>
<evidence type="ECO:0000259" key="10">
    <source>
        <dbReference type="Pfam" id="PF07282"/>
    </source>
</evidence>
<evidence type="ECO:0000256" key="5">
    <source>
        <dbReference type="ARBA" id="ARBA00022833"/>
    </source>
</evidence>
<reference evidence="12" key="1">
    <citation type="submission" date="2023-06" db="EMBL/GenBank/DDBJ databases">
        <title>Probiogenomic evaluation and L lactic producing Weizmannia coaggulans BKMTCR2-2 from tree bark.</title>
        <authorList>
            <person name="Mahittikon J."/>
            <person name="Tanasupawat S."/>
        </authorList>
    </citation>
    <scope>NUCLEOTIDE SEQUENCE</scope>
    <source>
        <strain evidence="12">BKMTCR2-2</strain>
    </source>
</reference>
<evidence type="ECO:0000256" key="3">
    <source>
        <dbReference type="ARBA" id="ARBA00022578"/>
    </source>
</evidence>
<comment type="similarity">
    <text evidence="2">In the N-terminal section; belongs to the transposase 2 family.</text>
</comment>
<comment type="similarity">
    <text evidence="1">In the C-terminal section; belongs to the transposase 35 family.</text>
</comment>
<dbReference type="GO" id="GO:0003677">
    <property type="term" value="F:DNA binding"/>
    <property type="evidence" value="ECO:0007669"/>
    <property type="project" value="UniProtKB-KW"/>
</dbReference>
<accession>A0AAW7CQ87</accession>
<organism evidence="12 13">
    <name type="scientific">Heyndrickxia coagulans</name>
    <name type="common">Weizmannia coagulans</name>
    <dbReference type="NCBI Taxonomy" id="1398"/>
    <lineage>
        <taxon>Bacteria</taxon>
        <taxon>Bacillati</taxon>
        <taxon>Bacillota</taxon>
        <taxon>Bacilli</taxon>
        <taxon>Bacillales</taxon>
        <taxon>Bacillaceae</taxon>
        <taxon>Heyndrickxia</taxon>
    </lineage>
</organism>
<feature type="domain" description="Transposase putative helix-turn-helix" evidence="11">
    <location>
        <begin position="4"/>
        <end position="46"/>
    </location>
</feature>
<dbReference type="AlphaFoldDB" id="A0AAW7CQ87"/>
<dbReference type="EMBL" id="JASUZX010000002">
    <property type="protein sequence ID" value="MDL5042186.1"/>
    <property type="molecule type" value="Genomic_DNA"/>
</dbReference>
<dbReference type="Pfam" id="PF07282">
    <property type="entry name" value="Cas12f1-like_TNB"/>
    <property type="match status" value="1"/>
</dbReference>
<dbReference type="GO" id="GO:0046872">
    <property type="term" value="F:metal ion binding"/>
    <property type="evidence" value="ECO:0007669"/>
    <property type="project" value="UniProtKB-KW"/>
</dbReference>
<sequence>MFLTKKIRLKPDEYQEKQLWKSAGTARWVYNWTLDRQNENYKQGNKFLSDNVLRKEITQLRKQEDFKWLNDVSNNVAKQAVKDACQAYKRFFKGVSKYPKFKSRKKSKPSFYNDNVKLKVKNSLVLIEKVGWVKTSEQLPMNVKYNNPRITFDGKYWYISVGMEQEINEIELNSHVVGIDLGIKALAVCSDGKVFKNINKTVEVKKIEKRLRRLQRRVSRKYEINKEGSRFVKTSNIIKTEKQIRFLHRRLSNIRRNHLHQTTNAIVKTKPCKVVMEDLNVTGMMKNRHLSKAIAKQGFYEFTRQMEYKCEKYGIEFVKVDRFFPSSKTCSSCGKMKRDLKLSDRVYRCECGNEIDRDLNAAINLANYDKLTA</sequence>
<evidence type="ECO:0000313" key="13">
    <source>
        <dbReference type="Proteomes" id="UP001223084"/>
    </source>
</evidence>
<feature type="coiled-coil region" evidence="8">
    <location>
        <begin position="197"/>
        <end position="257"/>
    </location>
</feature>
<dbReference type="Proteomes" id="UP001223084">
    <property type="component" value="Unassembled WGS sequence"/>
</dbReference>
<keyword evidence="5" id="KW-0862">Zinc</keyword>
<evidence type="ECO:0000256" key="2">
    <source>
        <dbReference type="ARBA" id="ARBA00011044"/>
    </source>
</evidence>
<dbReference type="NCBIfam" id="NF040570">
    <property type="entry name" value="guided_TnpB"/>
    <property type="match status" value="1"/>
</dbReference>
<dbReference type="PANTHER" id="PTHR30405">
    <property type="entry name" value="TRANSPOSASE"/>
    <property type="match status" value="1"/>
</dbReference>
<dbReference type="InterPro" id="IPR010095">
    <property type="entry name" value="Cas12f1-like_TNB"/>
</dbReference>
<keyword evidence="4" id="KW-0479">Metal-binding</keyword>
<dbReference type="Pfam" id="PF01385">
    <property type="entry name" value="OrfB_IS605"/>
    <property type="match status" value="1"/>
</dbReference>
<dbReference type="Pfam" id="PF12323">
    <property type="entry name" value="HTH_OrfB_IS605"/>
    <property type="match status" value="1"/>
</dbReference>
<dbReference type="RefSeq" id="WP_258922250.1">
    <property type="nucleotide sequence ID" value="NZ_CP091131.1"/>
</dbReference>
<keyword evidence="7" id="KW-0233">DNA recombination</keyword>
<evidence type="ECO:0000259" key="9">
    <source>
        <dbReference type="Pfam" id="PF01385"/>
    </source>
</evidence>
<keyword evidence="6" id="KW-0238">DNA-binding</keyword>
<keyword evidence="8" id="KW-0175">Coiled coil</keyword>
<proteinExistence type="inferred from homology"/>
<dbReference type="NCBIfam" id="TIGR01766">
    <property type="entry name" value="IS200/IS605 family accessory protein TnpB-like domain"/>
    <property type="match status" value="1"/>
</dbReference>
<feature type="domain" description="Cas12f1-like TNB" evidence="10">
    <location>
        <begin position="299"/>
        <end position="365"/>
    </location>
</feature>
<keyword evidence="3" id="KW-0815">Transposition</keyword>
<dbReference type="InterPro" id="IPR001959">
    <property type="entry name" value="Transposase"/>
</dbReference>
<evidence type="ECO:0000256" key="4">
    <source>
        <dbReference type="ARBA" id="ARBA00022723"/>
    </source>
</evidence>
<dbReference type="GO" id="GO:0032196">
    <property type="term" value="P:transposition"/>
    <property type="evidence" value="ECO:0007669"/>
    <property type="project" value="UniProtKB-KW"/>
</dbReference>
<name>A0AAW7CQ87_HEYCO</name>
<dbReference type="InterPro" id="IPR051399">
    <property type="entry name" value="RNA-guided_DNA_endo/Transpos"/>
</dbReference>